<protein>
    <submittedName>
        <fullName evidence="10">Transcriptional regulatory protein ZraR</fullName>
    </submittedName>
</protein>
<dbReference type="SUPFAM" id="SSF46689">
    <property type="entry name" value="Homeodomain-like"/>
    <property type="match status" value="1"/>
</dbReference>
<evidence type="ECO:0000259" key="8">
    <source>
        <dbReference type="PROSITE" id="PS50045"/>
    </source>
</evidence>
<dbReference type="PROSITE" id="PS00676">
    <property type="entry name" value="SIGMA54_INTERACT_2"/>
    <property type="match status" value="1"/>
</dbReference>
<dbReference type="Gene3D" id="3.40.50.2300">
    <property type="match status" value="1"/>
</dbReference>
<evidence type="ECO:0000256" key="1">
    <source>
        <dbReference type="ARBA" id="ARBA00022741"/>
    </source>
</evidence>
<evidence type="ECO:0000256" key="7">
    <source>
        <dbReference type="PROSITE-ProRule" id="PRU00169"/>
    </source>
</evidence>
<dbReference type="PROSITE" id="PS50110">
    <property type="entry name" value="RESPONSE_REGULATORY"/>
    <property type="match status" value="1"/>
</dbReference>
<dbReference type="PANTHER" id="PTHR32071">
    <property type="entry name" value="TRANSCRIPTIONAL REGULATORY PROTEIN"/>
    <property type="match status" value="1"/>
</dbReference>
<dbReference type="EMBL" id="LKAQ01000001">
    <property type="protein sequence ID" value="OIQ52379.1"/>
    <property type="molecule type" value="Genomic_DNA"/>
</dbReference>
<sequence length="452" mass="49886">MTRFRAAVIDDEGQAAKMVGRALTRLGFEVETFGLGHNFLARMAEAPFQLAFIDLKLPDMDGIDILEAVKTGFENVEAVIITGHGSIASAVEATAKGAANYIVKPFRLQEIRTVAREALEKLELREENRRLKEALDDVPPLKDFLGASRVMLDVFAMIRKVAPVNCTVLLQADTGTGKERAAKAIHDLSPRKNRTFVSFNCGGFTEELISSELFGHEKGAFTGATATKIGLLESANGGTVFLDEIGEMPLNMQVKLLHVIQDRRILRVGGTQPIDLDIRIIAATNRDLQEAMAAGQFREDLFYRLNVVRIYLPTLAERREDIPLLAEHFLTTFNARFGKEVASISSQAMEVLTQYNYPGNVRELENIVQRAVALADGAVIGLRELPPDLLNLTFSNLGTPGLLPLEEVEKRHILHVLEATGNNKGLASSILGIPRTTLWRRLKKFGLDTDET</sequence>
<keyword evidence="1" id="KW-0547">Nucleotide-binding</keyword>
<evidence type="ECO:0000256" key="3">
    <source>
        <dbReference type="ARBA" id="ARBA00023015"/>
    </source>
</evidence>
<dbReference type="InterPro" id="IPR002197">
    <property type="entry name" value="HTH_Fis"/>
</dbReference>
<dbReference type="GO" id="GO:0000160">
    <property type="term" value="P:phosphorelay signal transduction system"/>
    <property type="evidence" value="ECO:0007669"/>
    <property type="project" value="InterPro"/>
</dbReference>
<keyword evidence="11" id="KW-1185">Reference proteome</keyword>
<dbReference type="Pfam" id="PF25601">
    <property type="entry name" value="AAA_lid_14"/>
    <property type="match status" value="1"/>
</dbReference>
<dbReference type="OrthoDB" id="9763792at2"/>
<feature type="domain" description="Sigma-54 factor interaction" evidence="8">
    <location>
        <begin position="144"/>
        <end position="373"/>
    </location>
</feature>
<keyword evidence="4" id="KW-0238">DNA-binding</keyword>
<dbReference type="Proteomes" id="UP000181901">
    <property type="component" value="Unassembled WGS sequence"/>
</dbReference>
<dbReference type="SUPFAM" id="SSF52540">
    <property type="entry name" value="P-loop containing nucleoside triphosphate hydrolases"/>
    <property type="match status" value="1"/>
</dbReference>
<dbReference type="PROSITE" id="PS50045">
    <property type="entry name" value="SIGMA54_INTERACT_4"/>
    <property type="match status" value="1"/>
</dbReference>
<keyword evidence="2" id="KW-0067">ATP-binding</keyword>
<keyword evidence="5" id="KW-0010">Activator</keyword>
<organism evidence="10 11">
    <name type="scientific">Pseudodesulfovibrio hydrargyri</name>
    <dbReference type="NCBI Taxonomy" id="2125990"/>
    <lineage>
        <taxon>Bacteria</taxon>
        <taxon>Pseudomonadati</taxon>
        <taxon>Thermodesulfobacteriota</taxon>
        <taxon>Desulfovibrionia</taxon>
        <taxon>Desulfovibrionales</taxon>
        <taxon>Desulfovibrionaceae</taxon>
    </lineage>
</organism>
<evidence type="ECO:0000256" key="5">
    <source>
        <dbReference type="ARBA" id="ARBA00023159"/>
    </source>
</evidence>
<dbReference type="PRINTS" id="PR01590">
    <property type="entry name" value="HTHFIS"/>
</dbReference>
<dbReference type="AlphaFoldDB" id="A0A1J5N9S0"/>
<dbReference type="InterPro" id="IPR003593">
    <property type="entry name" value="AAA+_ATPase"/>
</dbReference>
<evidence type="ECO:0000256" key="2">
    <source>
        <dbReference type="ARBA" id="ARBA00022840"/>
    </source>
</evidence>
<dbReference type="RefSeq" id="WP_071544439.1">
    <property type="nucleotide sequence ID" value="NZ_LKAQ01000001.1"/>
</dbReference>
<feature type="modified residue" description="4-aspartylphosphate" evidence="7">
    <location>
        <position position="54"/>
    </location>
</feature>
<dbReference type="InterPro" id="IPR027417">
    <property type="entry name" value="P-loop_NTPase"/>
</dbReference>
<evidence type="ECO:0000256" key="6">
    <source>
        <dbReference type="ARBA" id="ARBA00023163"/>
    </source>
</evidence>
<dbReference type="InterPro" id="IPR002078">
    <property type="entry name" value="Sigma_54_int"/>
</dbReference>
<keyword evidence="7" id="KW-0597">Phosphoprotein</keyword>
<gene>
    <name evidence="10" type="primary">zraR_9</name>
    <name evidence="10" type="ORF">BerOc1_00855</name>
</gene>
<dbReference type="InterPro" id="IPR001789">
    <property type="entry name" value="Sig_transdc_resp-reg_receiver"/>
</dbReference>
<dbReference type="InterPro" id="IPR025944">
    <property type="entry name" value="Sigma_54_int_dom_CS"/>
</dbReference>
<reference evidence="10 11" key="1">
    <citation type="submission" date="2015-09" db="EMBL/GenBank/DDBJ databases">
        <title>Genome of Desulfovibrio dechloracetivorans BerOc1, a mercury methylating strain isolated from highly hydrocarbons and metals contaminated coastal sediments.</title>
        <authorList>
            <person name="Goni Urriza M."/>
            <person name="Gassie C."/>
            <person name="Bouchez O."/>
            <person name="Klopp C."/>
            <person name="Ranchou-Peyruse A."/>
            <person name="Remy G."/>
        </authorList>
    </citation>
    <scope>NUCLEOTIDE SEQUENCE [LARGE SCALE GENOMIC DNA]</scope>
    <source>
        <strain evidence="10 11">BerOc1</strain>
    </source>
</reference>
<dbReference type="SUPFAM" id="SSF52172">
    <property type="entry name" value="CheY-like"/>
    <property type="match status" value="1"/>
</dbReference>
<feature type="domain" description="Response regulatory" evidence="9">
    <location>
        <begin position="5"/>
        <end position="119"/>
    </location>
</feature>
<name>A0A1J5N9S0_9BACT</name>
<dbReference type="Pfam" id="PF02954">
    <property type="entry name" value="HTH_8"/>
    <property type="match status" value="1"/>
</dbReference>
<dbReference type="SMART" id="SM00448">
    <property type="entry name" value="REC"/>
    <property type="match status" value="1"/>
</dbReference>
<dbReference type="GO" id="GO:0006355">
    <property type="term" value="P:regulation of DNA-templated transcription"/>
    <property type="evidence" value="ECO:0007669"/>
    <property type="project" value="InterPro"/>
</dbReference>
<dbReference type="GO" id="GO:0005524">
    <property type="term" value="F:ATP binding"/>
    <property type="evidence" value="ECO:0007669"/>
    <property type="project" value="UniProtKB-KW"/>
</dbReference>
<dbReference type="GO" id="GO:0043565">
    <property type="term" value="F:sequence-specific DNA binding"/>
    <property type="evidence" value="ECO:0007669"/>
    <property type="project" value="InterPro"/>
</dbReference>
<accession>A0A1J5N9S0</accession>
<comment type="caution">
    <text evidence="10">The sequence shown here is derived from an EMBL/GenBank/DDBJ whole genome shotgun (WGS) entry which is preliminary data.</text>
</comment>
<dbReference type="Pfam" id="PF00072">
    <property type="entry name" value="Response_reg"/>
    <property type="match status" value="1"/>
</dbReference>
<dbReference type="Gene3D" id="3.40.50.300">
    <property type="entry name" value="P-loop containing nucleotide triphosphate hydrolases"/>
    <property type="match status" value="1"/>
</dbReference>
<dbReference type="InterPro" id="IPR011006">
    <property type="entry name" value="CheY-like_superfamily"/>
</dbReference>
<dbReference type="PROSITE" id="PS00688">
    <property type="entry name" value="SIGMA54_INTERACT_3"/>
    <property type="match status" value="1"/>
</dbReference>
<dbReference type="Gene3D" id="1.10.8.60">
    <property type="match status" value="1"/>
</dbReference>
<dbReference type="InterPro" id="IPR009057">
    <property type="entry name" value="Homeodomain-like_sf"/>
</dbReference>
<keyword evidence="6" id="KW-0804">Transcription</keyword>
<dbReference type="Pfam" id="PF00158">
    <property type="entry name" value="Sigma54_activat"/>
    <property type="match status" value="1"/>
</dbReference>
<dbReference type="InterPro" id="IPR058031">
    <property type="entry name" value="AAA_lid_NorR"/>
</dbReference>
<dbReference type="FunFam" id="1.10.8.60:FF:000014">
    <property type="entry name" value="DNA-binding transcriptional regulator NtrC"/>
    <property type="match status" value="1"/>
</dbReference>
<evidence type="ECO:0000259" key="9">
    <source>
        <dbReference type="PROSITE" id="PS50110"/>
    </source>
</evidence>
<dbReference type="FunFam" id="3.40.50.300:FF:000006">
    <property type="entry name" value="DNA-binding transcriptional regulator NtrC"/>
    <property type="match status" value="1"/>
</dbReference>
<dbReference type="SMART" id="SM00382">
    <property type="entry name" value="AAA"/>
    <property type="match status" value="1"/>
</dbReference>
<keyword evidence="3" id="KW-0805">Transcription regulation</keyword>
<dbReference type="PANTHER" id="PTHR32071:SF119">
    <property type="entry name" value="SIGMA L-DEPENDENT TRANSCRIPTIONAL REGULATOR YPLP-RELATED"/>
    <property type="match status" value="1"/>
</dbReference>
<proteinExistence type="predicted"/>
<evidence type="ECO:0000313" key="11">
    <source>
        <dbReference type="Proteomes" id="UP000181901"/>
    </source>
</evidence>
<dbReference type="InterPro" id="IPR025943">
    <property type="entry name" value="Sigma_54_int_dom_ATP-bd_2"/>
</dbReference>
<dbReference type="Gene3D" id="1.10.10.60">
    <property type="entry name" value="Homeodomain-like"/>
    <property type="match status" value="1"/>
</dbReference>
<dbReference type="CDD" id="cd00009">
    <property type="entry name" value="AAA"/>
    <property type="match status" value="1"/>
</dbReference>
<evidence type="ECO:0000313" key="10">
    <source>
        <dbReference type="EMBL" id="OIQ52379.1"/>
    </source>
</evidence>
<evidence type="ECO:0000256" key="4">
    <source>
        <dbReference type="ARBA" id="ARBA00023125"/>
    </source>
</evidence>